<accession>A0A369TAF3</accession>
<keyword evidence="4" id="KW-0378">Hydrolase</keyword>
<dbReference type="InterPro" id="IPR051156">
    <property type="entry name" value="Mito/Outer_Membr_Metalloprot"/>
</dbReference>
<feature type="chain" id="PRO_5016694944" evidence="7">
    <location>
        <begin position="30"/>
        <end position="494"/>
    </location>
</feature>
<dbReference type="PANTHER" id="PTHR22726">
    <property type="entry name" value="METALLOENDOPEPTIDASE OMA1"/>
    <property type="match status" value="1"/>
</dbReference>
<keyword evidence="10" id="KW-1185">Reference proteome</keyword>
<evidence type="ECO:0000256" key="2">
    <source>
        <dbReference type="ARBA" id="ARBA00022670"/>
    </source>
</evidence>
<keyword evidence="2" id="KW-0645">Protease</keyword>
<keyword evidence="7" id="KW-0732">Signal</keyword>
<dbReference type="RefSeq" id="WP_114581821.1">
    <property type="nucleotide sequence ID" value="NZ_QPMH01000006.1"/>
</dbReference>
<proteinExistence type="predicted"/>
<dbReference type="PROSITE" id="PS51257">
    <property type="entry name" value="PROKAR_LIPOPROTEIN"/>
    <property type="match status" value="1"/>
</dbReference>
<keyword evidence="6" id="KW-0482">Metalloprotease</keyword>
<dbReference type="EMBL" id="QPMH01000006">
    <property type="protein sequence ID" value="RDD62309.1"/>
    <property type="molecule type" value="Genomic_DNA"/>
</dbReference>
<dbReference type="AlphaFoldDB" id="A0A369TAF3"/>
<evidence type="ECO:0000256" key="4">
    <source>
        <dbReference type="ARBA" id="ARBA00022801"/>
    </source>
</evidence>
<dbReference type="Proteomes" id="UP000253941">
    <property type="component" value="Unassembled WGS sequence"/>
</dbReference>
<evidence type="ECO:0000256" key="6">
    <source>
        <dbReference type="ARBA" id="ARBA00023049"/>
    </source>
</evidence>
<evidence type="ECO:0000256" key="7">
    <source>
        <dbReference type="SAM" id="SignalP"/>
    </source>
</evidence>
<dbReference type="GO" id="GO:0051603">
    <property type="term" value="P:proteolysis involved in protein catabolic process"/>
    <property type="evidence" value="ECO:0007669"/>
    <property type="project" value="TreeGrafter"/>
</dbReference>
<evidence type="ECO:0000313" key="9">
    <source>
        <dbReference type="EMBL" id="RDD62309.1"/>
    </source>
</evidence>
<keyword evidence="5" id="KW-0862">Zinc</keyword>
<feature type="signal peptide" evidence="7">
    <location>
        <begin position="1"/>
        <end position="29"/>
    </location>
</feature>
<dbReference type="GO" id="GO:0046872">
    <property type="term" value="F:metal ion binding"/>
    <property type="evidence" value="ECO:0007669"/>
    <property type="project" value="UniProtKB-KW"/>
</dbReference>
<keyword evidence="3" id="KW-0479">Metal-binding</keyword>
<feature type="domain" description="LysM" evidence="8">
    <location>
        <begin position="445"/>
        <end position="492"/>
    </location>
</feature>
<evidence type="ECO:0000259" key="8">
    <source>
        <dbReference type="PROSITE" id="PS51782"/>
    </source>
</evidence>
<dbReference type="PROSITE" id="PS51782">
    <property type="entry name" value="LYSM"/>
    <property type="match status" value="1"/>
</dbReference>
<evidence type="ECO:0000256" key="5">
    <source>
        <dbReference type="ARBA" id="ARBA00022833"/>
    </source>
</evidence>
<comment type="cofactor">
    <cofactor evidence="1">
        <name>Zn(2+)</name>
        <dbReference type="ChEBI" id="CHEBI:29105"/>
    </cofactor>
</comment>
<dbReference type="Gene3D" id="3.30.2010.10">
    <property type="entry name" value="Metalloproteases ('zincins'), catalytic domain"/>
    <property type="match status" value="1"/>
</dbReference>
<protein>
    <submittedName>
        <fullName evidence="9">Peptidase M48</fullName>
    </submittedName>
</protein>
<reference evidence="9 10" key="1">
    <citation type="submission" date="2018-07" db="EMBL/GenBank/DDBJ databases">
        <title>Venubactetium sediminum gen. nov., sp. nov., isolated from a marine solar saltern.</title>
        <authorList>
            <person name="Wang S."/>
        </authorList>
    </citation>
    <scope>NUCLEOTIDE SEQUENCE [LARGE SCALE GENOMIC DNA]</scope>
    <source>
        <strain evidence="9 10">WD2A32</strain>
    </source>
</reference>
<evidence type="ECO:0000256" key="1">
    <source>
        <dbReference type="ARBA" id="ARBA00001947"/>
    </source>
</evidence>
<evidence type="ECO:0000313" key="10">
    <source>
        <dbReference type="Proteomes" id="UP000253941"/>
    </source>
</evidence>
<dbReference type="GO" id="GO:0016020">
    <property type="term" value="C:membrane"/>
    <property type="evidence" value="ECO:0007669"/>
    <property type="project" value="TreeGrafter"/>
</dbReference>
<organism evidence="9 10">
    <name type="scientific">Ferruginivarius sediminum</name>
    <dbReference type="NCBI Taxonomy" id="2661937"/>
    <lineage>
        <taxon>Bacteria</taxon>
        <taxon>Pseudomonadati</taxon>
        <taxon>Pseudomonadota</taxon>
        <taxon>Alphaproteobacteria</taxon>
        <taxon>Rhodospirillales</taxon>
        <taxon>Rhodospirillaceae</taxon>
        <taxon>Ferruginivarius</taxon>
    </lineage>
</organism>
<name>A0A369TAF3_9PROT</name>
<evidence type="ECO:0000256" key="3">
    <source>
        <dbReference type="ARBA" id="ARBA00022723"/>
    </source>
</evidence>
<comment type="caution">
    <text evidence="9">The sequence shown here is derived from an EMBL/GenBank/DDBJ whole genome shotgun (WGS) entry which is preliminary data.</text>
</comment>
<sequence>MSAKRRNRASRKGRIAAIFTAMLLLPAVAGCATSPATGETFFTGGLTPEQEEKLGAEQHPKMVEQFGGAYDDKAVQDYVQSIGNLLAKTSEQPNLDWTFTVLDSPIVNAFALPGGYVYITRGLMALADNEAQVAGVLGHEIGHVTARHSAQRYGGSVLATAASIAAGIFLGGDAAQAAGALSQVALSGYSRSQEFEADQLGVRYVARAGYGPDAMAGFLEKMQAESRLQATLRGDPDAADRFSLLQTHPRTAERVREAIVAANVKTVANPMVARDIYLRKIDGLLYGYSADEGFVRGRQFMHPELRFAFEVPEGFRLFNASTQVVAMGPEDSVIVFDQAGKDASNDPLRYLTEQWARNSQLQEVERIDINGMPAATGRTTARTKKGSRDLRAVAISYGGGKMYRFLFVTPPELTDRLGEELRRTTYSFRKLSAQEASEVKPHRLRIHTVKAGETQESLAERMPYPDYRLLRFRVLNGLSESDRLQPGEQVKLVQ</sequence>
<dbReference type="GO" id="GO:0004222">
    <property type="term" value="F:metalloendopeptidase activity"/>
    <property type="evidence" value="ECO:0007669"/>
    <property type="project" value="InterPro"/>
</dbReference>
<dbReference type="InterPro" id="IPR018392">
    <property type="entry name" value="LysM"/>
</dbReference>
<dbReference type="InterPro" id="IPR001915">
    <property type="entry name" value="Peptidase_M48"/>
</dbReference>
<dbReference type="PANTHER" id="PTHR22726:SF24">
    <property type="entry name" value="M48 FAMILY METALLOPEPTIDASE"/>
    <property type="match status" value="1"/>
</dbReference>
<dbReference type="CDD" id="cd07333">
    <property type="entry name" value="M48C_bepA_like"/>
    <property type="match status" value="1"/>
</dbReference>
<dbReference type="Pfam" id="PF01435">
    <property type="entry name" value="Peptidase_M48"/>
    <property type="match status" value="1"/>
</dbReference>
<dbReference type="CDD" id="cd00118">
    <property type="entry name" value="LysM"/>
    <property type="match status" value="1"/>
</dbReference>
<gene>
    <name evidence="9" type="ORF">DRB17_08755</name>
</gene>